<evidence type="ECO:0000313" key="6">
    <source>
        <dbReference type="Proteomes" id="UP000016927"/>
    </source>
</evidence>
<protein>
    <submittedName>
        <fullName evidence="5">tRNA-dihydrouridine synthase A</fullName>
    </submittedName>
</protein>
<dbReference type="InterPro" id="IPR004653">
    <property type="entry name" value="DusA"/>
</dbReference>
<proteinExistence type="predicted"/>
<dbReference type="GO" id="GO:0000049">
    <property type="term" value="F:tRNA binding"/>
    <property type="evidence" value="ECO:0007669"/>
    <property type="project" value="UniProtKB-KW"/>
</dbReference>
<evidence type="ECO:0000313" key="5">
    <source>
        <dbReference type="EMBL" id="EOB13971.1"/>
    </source>
</evidence>
<keyword evidence="3" id="KW-0694">RNA-binding</keyword>
<feature type="domain" description="DUS-like FMN-binding" evidence="4">
    <location>
        <begin position="7"/>
        <end position="246"/>
    </location>
</feature>
<dbReference type="PANTHER" id="PTHR42907:SF1">
    <property type="entry name" value="FMN-LINKED OXIDOREDUCTASES SUPERFAMILY PROTEIN"/>
    <property type="match status" value="1"/>
</dbReference>
<keyword evidence="6" id="KW-1185">Reference proteome</keyword>
<sequence>MSFEISLAPMIDITTANYRKLVRMSSQEVVLFTEMIVSSTVVHIDREKLKERLGDFDSKTVVQLGGSDPEEVCKAVKILVEMGYNLFNLNLGCPSTRVQKGCFGAVLMKDVKLIVRIINKVYEDTSVILSLKIRTGVDEFDTYDFFRGFIIFIVENTPVNTFYVHARKCWLKGLSPKQNRNVPPLNYEFVHKIKEEMPHLKFIINGGIKTMKHIDEHRNLDGVMIGRAAMDNVFIFHNLFNDDIFHFKIHIVYSYLISFGHSTILNYKIAFPIQNIMFGRKGCKQYKIALAEQLKKKVTVSEFIFNIHKFIY</sequence>
<evidence type="ECO:0000256" key="2">
    <source>
        <dbReference type="ARBA" id="ARBA00022857"/>
    </source>
</evidence>
<dbReference type="NCBIfam" id="NF008774">
    <property type="entry name" value="PRK11815.1"/>
    <property type="match status" value="1"/>
</dbReference>
<dbReference type="SUPFAM" id="SSF51395">
    <property type="entry name" value="FMN-linked oxidoreductases"/>
    <property type="match status" value="1"/>
</dbReference>
<dbReference type="STRING" id="578461.R0KT55"/>
<dbReference type="Gene3D" id="3.20.20.70">
    <property type="entry name" value="Aldolase class I"/>
    <property type="match status" value="1"/>
</dbReference>
<dbReference type="InterPro" id="IPR013785">
    <property type="entry name" value="Aldolase_TIM"/>
</dbReference>
<dbReference type="InterPro" id="IPR035587">
    <property type="entry name" value="DUS-like_FMN-bd"/>
</dbReference>
<dbReference type="Pfam" id="PF01207">
    <property type="entry name" value="Dus"/>
    <property type="match status" value="1"/>
</dbReference>
<dbReference type="PANTHER" id="PTHR42907">
    <property type="entry name" value="FMN-LINKED OXIDOREDUCTASES SUPERFAMILY PROTEIN"/>
    <property type="match status" value="1"/>
</dbReference>
<keyword evidence="2" id="KW-0521">NADP</keyword>
<dbReference type="VEuPathDB" id="MicrosporidiaDB:NBO_46g0006"/>
<dbReference type="OrthoDB" id="10262250at2759"/>
<evidence type="ECO:0000256" key="1">
    <source>
        <dbReference type="ARBA" id="ARBA00022555"/>
    </source>
</evidence>
<organism evidence="5 6">
    <name type="scientific">Nosema bombycis (strain CQ1 / CVCC 102059)</name>
    <name type="common">Microsporidian parasite</name>
    <name type="synonym">Pebrine of silkworm</name>
    <dbReference type="NCBI Taxonomy" id="578461"/>
    <lineage>
        <taxon>Eukaryota</taxon>
        <taxon>Fungi</taxon>
        <taxon>Fungi incertae sedis</taxon>
        <taxon>Microsporidia</taxon>
        <taxon>Nosematidae</taxon>
        <taxon>Nosema</taxon>
    </lineage>
</organism>
<evidence type="ECO:0000259" key="4">
    <source>
        <dbReference type="Pfam" id="PF01207"/>
    </source>
</evidence>
<dbReference type="GO" id="GO:0017150">
    <property type="term" value="F:tRNA dihydrouridine synthase activity"/>
    <property type="evidence" value="ECO:0007669"/>
    <property type="project" value="InterPro"/>
</dbReference>
<reference evidence="5 6" key="1">
    <citation type="journal article" date="2013" name="BMC Genomics">
        <title>Comparative genomics of parasitic silkworm microsporidia reveal an association between genome expansion and host adaptation.</title>
        <authorList>
            <person name="Pan G."/>
            <person name="Xu J."/>
            <person name="Li T."/>
            <person name="Xia Q."/>
            <person name="Liu S.L."/>
            <person name="Zhang G."/>
            <person name="Li S."/>
            <person name="Li C."/>
            <person name="Liu H."/>
            <person name="Yang L."/>
            <person name="Liu T."/>
            <person name="Zhang X."/>
            <person name="Wu Z."/>
            <person name="Fan W."/>
            <person name="Dang X."/>
            <person name="Xiang H."/>
            <person name="Tao M."/>
            <person name="Li Y."/>
            <person name="Hu J."/>
            <person name="Li Z."/>
            <person name="Lin L."/>
            <person name="Luo J."/>
            <person name="Geng L."/>
            <person name="Wang L."/>
            <person name="Long M."/>
            <person name="Wan Y."/>
            <person name="He N."/>
            <person name="Zhang Z."/>
            <person name="Lu C."/>
            <person name="Keeling P.J."/>
            <person name="Wang J."/>
            <person name="Xiang Z."/>
            <person name="Zhou Z."/>
        </authorList>
    </citation>
    <scope>NUCLEOTIDE SEQUENCE [LARGE SCALE GENOMIC DNA]</scope>
    <source>
        <strain evidence="6">CQ1 / CVCC 102059</strain>
    </source>
</reference>
<evidence type="ECO:0000256" key="3">
    <source>
        <dbReference type="ARBA" id="ARBA00022884"/>
    </source>
</evidence>
<keyword evidence="1" id="KW-0820">tRNA-binding</keyword>
<dbReference type="AlphaFoldDB" id="R0KT55"/>
<dbReference type="CDD" id="cd02801">
    <property type="entry name" value="DUS_like_FMN"/>
    <property type="match status" value="1"/>
</dbReference>
<dbReference type="Proteomes" id="UP000016927">
    <property type="component" value="Unassembled WGS sequence"/>
</dbReference>
<dbReference type="OMA" id="NNMIGAC"/>
<dbReference type="EMBL" id="KB908954">
    <property type="protein sequence ID" value="EOB13971.1"/>
    <property type="molecule type" value="Genomic_DNA"/>
</dbReference>
<dbReference type="HOGENOM" id="CLU_013299_2_1_1"/>
<accession>R0KT55</accession>
<gene>
    <name evidence="5" type="primary">DUSA</name>
    <name evidence="5" type="ORF">NBO_46g0006</name>
</gene>
<name>R0KT55_NOSB1</name>